<evidence type="ECO:0000259" key="3">
    <source>
        <dbReference type="Pfam" id="PF22725"/>
    </source>
</evidence>
<accession>A0A497E2D3</accession>
<dbReference type="InterPro" id="IPR055170">
    <property type="entry name" value="GFO_IDH_MocA-like_dom"/>
</dbReference>
<keyword evidence="1" id="KW-0560">Oxidoreductase</keyword>
<evidence type="ECO:0000313" key="5">
    <source>
        <dbReference type="Proteomes" id="UP000279422"/>
    </source>
</evidence>
<dbReference type="InterPro" id="IPR050463">
    <property type="entry name" value="Gfo/Idh/MocA_oxidrdct_glycsds"/>
</dbReference>
<dbReference type="GO" id="GO:0016491">
    <property type="term" value="F:oxidoreductase activity"/>
    <property type="evidence" value="ECO:0007669"/>
    <property type="project" value="UniProtKB-KW"/>
</dbReference>
<gene>
    <name evidence="4" type="ORF">DRJ00_07110</name>
</gene>
<dbReference type="Proteomes" id="UP000279422">
    <property type="component" value="Unassembled WGS sequence"/>
</dbReference>
<dbReference type="Gene3D" id="3.40.50.720">
    <property type="entry name" value="NAD(P)-binding Rossmann-like Domain"/>
    <property type="match status" value="1"/>
</dbReference>
<reference evidence="4 5" key="1">
    <citation type="submission" date="2018-06" db="EMBL/GenBank/DDBJ databases">
        <title>Extensive metabolic versatility and redundancy in microbially diverse, dynamic hydrothermal sediments.</title>
        <authorList>
            <person name="Dombrowski N."/>
            <person name="Teske A."/>
            <person name="Baker B.J."/>
        </authorList>
    </citation>
    <scope>NUCLEOTIDE SEQUENCE [LARGE SCALE GENOMIC DNA]</scope>
    <source>
        <strain evidence="4">B47_G16</strain>
    </source>
</reference>
<feature type="domain" description="Gfo/Idh/MocA-like oxidoreductase N-terminal" evidence="2">
    <location>
        <begin position="6"/>
        <end position="131"/>
    </location>
</feature>
<evidence type="ECO:0000313" key="4">
    <source>
        <dbReference type="EMBL" id="RLE07981.1"/>
    </source>
</evidence>
<evidence type="ECO:0000259" key="2">
    <source>
        <dbReference type="Pfam" id="PF01408"/>
    </source>
</evidence>
<comment type="caution">
    <text evidence="4">The sequence shown here is derived from an EMBL/GenBank/DDBJ whole genome shotgun (WGS) entry which is preliminary data.</text>
</comment>
<evidence type="ECO:0000256" key="1">
    <source>
        <dbReference type="ARBA" id="ARBA00023002"/>
    </source>
</evidence>
<dbReference type="Gene3D" id="3.30.360.10">
    <property type="entry name" value="Dihydrodipicolinate Reductase, domain 2"/>
    <property type="match status" value="1"/>
</dbReference>
<dbReference type="SUPFAM" id="SSF51735">
    <property type="entry name" value="NAD(P)-binding Rossmann-fold domains"/>
    <property type="match status" value="1"/>
</dbReference>
<dbReference type="PANTHER" id="PTHR43818">
    <property type="entry name" value="BCDNA.GH03377"/>
    <property type="match status" value="1"/>
</dbReference>
<evidence type="ECO:0008006" key="6">
    <source>
        <dbReference type="Google" id="ProtNLM"/>
    </source>
</evidence>
<dbReference type="InterPro" id="IPR000683">
    <property type="entry name" value="Gfo/Idh/MocA-like_OxRdtase_N"/>
</dbReference>
<dbReference type="SUPFAM" id="SSF55347">
    <property type="entry name" value="Glyceraldehyde-3-phosphate dehydrogenase-like, C-terminal domain"/>
    <property type="match status" value="1"/>
</dbReference>
<dbReference type="InterPro" id="IPR036291">
    <property type="entry name" value="NAD(P)-bd_dom_sf"/>
</dbReference>
<dbReference type="Pfam" id="PF22725">
    <property type="entry name" value="GFO_IDH_MocA_C3"/>
    <property type="match status" value="1"/>
</dbReference>
<dbReference type="AlphaFoldDB" id="A0A497E2D3"/>
<proteinExistence type="predicted"/>
<dbReference type="PANTHER" id="PTHR43818:SF11">
    <property type="entry name" value="BCDNA.GH03377"/>
    <property type="match status" value="1"/>
</dbReference>
<dbReference type="GO" id="GO:0000166">
    <property type="term" value="F:nucleotide binding"/>
    <property type="evidence" value="ECO:0007669"/>
    <property type="project" value="InterPro"/>
</dbReference>
<name>A0A497E2D3_UNCAE</name>
<sequence>MIQKLGVGIVGYGFIGKVHTYAYLNLPLFYDPPPARIKLVGVCTAHKETAEKARKEAGFEFATTDYRELLVRDDIHIINCCTPNYLHRKLLIDALKAGKHIYCDKPLALNLKEAKEILEAAKKSKVVHQMTFEYRFIPAMMRAKQLIEEEFLGRVFHFRACYLHSGYIDPERPMSWRLDRDKAGGGALFDLGSHVLDLVRYLLGECRAVFATTRTFIKERPLSRGSSKKASVKVDDLVLMQLEMESGALGTVEASRLATGTNDELRIEIYGDKGAIYFNLMDPNWLWIYDTRDESEPIGGRRGFKRIETVQRYPEPAVLPGPKFAIGWMRYHIASQYEFIRRIVSGQKGNPDFFDGYEVQKITEAALLSAARKGWVDLSKLE</sequence>
<dbReference type="Pfam" id="PF01408">
    <property type="entry name" value="GFO_IDH_MocA"/>
    <property type="match status" value="1"/>
</dbReference>
<protein>
    <recommendedName>
        <fullName evidence="6">Gfo/Idh/MocA family oxidoreductase</fullName>
    </recommendedName>
</protein>
<organism evidence="4 5">
    <name type="scientific">Aerophobetes bacterium</name>
    <dbReference type="NCBI Taxonomy" id="2030807"/>
    <lineage>
        <taxon>Bacteria</taxon>
        <taxon>Candidatus Aerophobota</taxon>
    </lineage>
</organism>
<feature type="domain" description="GFO/IDH/MocA-like oxidoreductase" evidence="3">
    <location>
        <begin position="141"/>
        <end position="276"/>
    </location>
</feature>
<dbReference type="EMBL" id="QMPZ01000126">
    <property type="protein sequence ID" value="RLE07981.1"/>
    <property type="molecule type" value="Genomic_DNA"/>
</dbReference>